<dbReference type="EMBL" id="AP024525">
    <property type="protein sequence ID" value="BCT78103.1"/>
    <property type="molecule type" value="Genomic_DNA"/>
</dbReference>
<dbReference type="PROSITE" id="PS50893">
    <property type="entry name" value="ABC_TRANSPORTER_2"/>
    <property type="match status" value="1"/>
</dbReference>
<dbReference type="InterPro" id="IPR003593">
    <property type="entry name" value="AAA+_ATPase"/>
</dbReference>
<dbReference type="InterPro" id="IPR003439">
    <property type="entry name" value="ABC_transporter-like_ATP-bd"/>
</dbReference>
<accession>A0ABM7Q0L0</accession>
<gene>
    <name evidence="4" type="ORF">SCMU_39450</name>
</gene>
<feature type="domain" description="ABC transporter" evidence="3">
    <location>
        <begin position="3"/>
        <end position="221"/>
    </location>
</feature>
<evidence type="ECO:0000256" key="2">
    <source>
        <dbReference type="ARBA" id="ARBA00022840"/>
    </source>
</evidence>
<dbReference type="GO" id="GO:0005524">
    <property type="term" value="F:ATP binding"/>
    <property type="evidence" value="ECO:0007669"/>
    <property type="project" value="UniProtKB-KW"/>
</dbReference>
<evidence type="ECO:0000313" key="5">
    <source>
        <dbReference type="Proteomes" id="UP001319861"/>
    </source>
</evidence>
<name>A0ABM7Q0L0_SINCY</name>
<dbReference type="PANTHER" id="PTHR24220">
    <property type="entry name" value="IMPORT ATP-BINDING PROTEIN"/>
    <property type="match status" value="1"/>
</dbReference>
<keyword evidence="1" id="KW-0547">Nucleotide-binding</keyword>
<evidence type="ECO:0000313" key="4">
    <source>
        <dbReference type="EMBL" id="BCT78103.1"/>
    </source>
</evidence>
<keyword evidence="2 4" id="KW-0067">ATP-binding</keyword>
<keyword evidence="5" id="KW-1185">Reference proteome</keyword>
<sequence length="222" mass="24296">MDIHADRVGITIDHRSVIKDQTVHARAGEALALVGPSGSGKTTLLNVMGLLRKPEFGSVTVGDADTARWKDGQRRRFWQRHAAFIFQDYGLIDEESVGYNVALSALAPFTHRARKHEWAVSAALERVGLDGRAREKVSRLSGGEKQRVGLARAIFRGADVILADEPTASLDAANRELVTTFLLAEASRGATVVIATHDEDLVSNCHRIHHLGARKADNQRVH</sequence>
<evidence type="ECO:0000256" key="1">
    <source>
        <dbReference type="ARBA" id="ARBA00022741"/>
    </source>
</evidence>
<dbReference type="Pfam" id="PF00005">
    <property type="entry name" value="ABC_tran"/>
    <property type="match status" value="1"/>
</dbReference>
<dbReference type="SMART" id="SM00382">
    <property type="entry name" value="AAA"/>
    <property type="match status" value="1"/>
</dbReference>
<organism evidence="4 5">
    <name type="scientific">Sinomonas cyclohexanicum</name>
    <name type="common">Corynebacterium cyclohexanicum</name>
    <dbReference type="NCBI Taxonomy" id="322009"/>
    <lineage>
        <taxon>Bacteria</taxon>
        <taxon>Bacillati</taxon>
        <taxon>Actinomycetota</taxon>
        <taxon>Actinomycetes</taxon>
        <taxon>Micrococcales</taxon>
        <taxon>Micrococcaceae</taxon>
        <taxon>Sinomonas</taxon>
    </lineage>
</organism>
<dbReference type="Proteomes" id="UP001319861">
    <property type="component" value="Chromosome"/>
</dbReference>
<proteinExistence type="predicted"/>
<protein>
    <submittedName>
        <fullName evidence="4">ABC transporter ATP-binding protein</fullName>
    </submittedName>
</protein>
<dbReference type="InterPro" id="IPR027417">
    <property type="entry name" value="P-loop_NTPase"/>
</dbReference>
<dbReference type="RefSeq" id="WP_229230739.1">
    <property type="nucleotide sequence ID" value="NZ_AP024525.1"/>
</dbReference>
<evidence type="ECO:0000259" key="3">
    <source>
        <dbReference type="PROSITE" id="PS50893"/>
    </source>
</evidence>
<dbReference type="Gene3D" id="3.40.50.300">
    <property type="entry name" value="P-loop containing nucleotide triphosphate hydrolases"/>
    <property type="match status" value="1"/>
</dbReference>
<dbReference type="PANTHER" id="PTHR24220:SF86">
    <property type="entry name" value="ABC TRANSPORTER ABCH.1"/>
    <property type="match status" value="1"/>
</dbReference>
<reference evidence="4 5" key="1">
    <citation type="journal article" date="2021" name="J. Biosci. Bioeng.">
        <title>Identification and characterization of a chc gene cluster responsible for the aromatization pathway of cyclohexanecarboxylate degradation in Sinomonas cyclohexanicum ATCC 51369.</title>
        <authorList>
            <person name="Yamamoto T."/>
            <person name="Hasegawa Y."/>
            <person name="Lau P.C.K."/>
            <person name="Iwaki H."/>
        </authorList>
    </citation>
    <scope>NUCLEOTIDE SEQUENCE [LARGE SCALE GENOMIC DNA]</scope>
    <source>
        <strain evidence="4 5">ATCC 51369</strain>
    </source>
</reference>
<dbReference type="PROSITE" id="PS00211">
    <property type="entry name" value="ABC_TRANSPORTER_1"/>
    <property type="match status" value="1"/>
</dbReference>
<dbReference type="InterPro" id="IPR015854">
    <property type="entry name" value="ABC_transpr_LolD-like"/>
</dbReference>
<dbReference type="SUPFAM" id="SSF52540">
    <property type="entry name" value="P-loop containing nucleoside triphosphate hydrolases"/>
    <property type="match status" value="1"/>
</dbReference>
<dbReference type="InterPro" id="IPR017871">
    <property type="entry name" value="ABC_transporter-like_CS"/>
</dbReference>